<gene>
    <name evidence="1" type="ORF">CARUB_v10002903mg</name>
</gene>
<dbReference type="Proteomes" id="UP000029121">
    <property type="component" value="Unassembled WGS sequence"/>
</dbReference>
<sequence>MQTEIGLYIVRVVKDIKEFLSSILRSFPPEPSLPDRVVWPFTKDGVYSLKSGICKPPFGKLKCNIHSSWLKEDYFCGGAWILRNVVFHARDAFLPS</sequence>
<name>R0H6W6_9BRAS</name>
<dbReference type="EMBL" id="KB870810">
    <property type="protein sequence ID" value="EOA19313.1"/>
    <property type="molecule type" value="Genomic_DNA"/>
</dbReference>
<evidence type="ECO:0000313" key="2">
    <source>
        <dbReference type="Proteomes" id="UP000029121"/>
    </source>
</evidence>
<accession>R0H6W6</accession>
<dbReference type="AlphaFoldDB" id="R0H6W6"/>
<evidence type="ECO:0000313" key="1">
    <source>
        <dbReference type="EMBL" id="EOA19313.1"/>
    </source>
</evidence>
<organism evidence="1 2">
    <name type="scientific">Capsella rubella</name>
    <dbReference type="NCBI Taxonomy" id="81985"/>
    <lineage>
        <taxon>Eukaryota</taxon>
        <taxon>Viridiplantae</taxon>
        <taxon>Streptophyta</taxon>
        <taxon>Embryophyta</taxon>
        <taxon>Tracheophyta</taxon>
        <taxon>Spermatophyta</taxon>
        <taxon>Magnoliopsida</taxon>
        <taxon>eudicotyledons</taxon>
        <taxon>Gunneridae</taxon>
        <taxon>Pentapetalae</taxon>
        <taxon>rosids</taxon>
        <taxon>malvids</taxon>
        <taxon>Brassicales</taxon>
        <taxon>Brassicaceae</taxon>
        <taxon>Camelineae</taxon>
        <taxon>Capsella</taxon>
    </lineage>
</organism>
<keyword evidence="2" id="KW-1185">Reference proteome</keyword>
<proteinExistence type="predicted"/>
<reference evidence="2" key="1">
    <citation type="journal article" date="2013" name="Nat. Genet.">
        <title>The Capsella rubella genome and the genomic consequences of rapid mating system evolution.</title>
        <authorList>
            <person name="Slotte T."/>
            <person name="Hazzouri K.M."/>
            <person name="Agren J.A."/>
            <person name="Koenig D."/>
            <person name="Maumus F."/>
            <person name="Guo Y.L."/>
            <person name="Steige K."/>
            <person name="Platts A.E."/>
            <person name="Escobar J.S."/>
            <person name="Newman L.K."/>
            <person name="Wang W."/>
            <person name="Mandakova T."/>
            <person name="Vello E."/>
            <person name="Smith L.M."/>
            <person name="Henz S.R."/>
            <person name="Steffen J."/>
            <person name="Takuno S."/>
            <person name="Brandvain Y."/>
            <person name="Coop G."/>
            <person name="Andolfatto P."/>
            <person name="Hu T.T."/>
            <person name="Blanchette M."/>
            <person name="Clark R.M."/>
            <person name="Quesneville H."/>
            <person name="Nordborg M."/>
            <person name="Gaut B.S."/>
            <person name="Lysak M.A."/>
            <person name="Jenkins J."/>
            <person name="Grimwood J."/>
            <person name="Chapman J."/>
            <person name="Prochnik S."/>
            <person name="Shu S."/>
            <person name="Rokhsar D."/>
            <person name="Schmutz J."/>
            <person name="Weigel D."/>
            <person name="Wright S.I."/>
        </authorList>
    </citation>
    <scope>NUCLEOTIDE SEQUENCE [LARGE SCALE GENOMIC DNA]</scope>
    <source>
        <strain evidence="2">cv. Monte Gargano</strain>
    </source>
</reference>
<protein>
    <submittedName>
        <fullName evidence="1">Uncharacterized protein</fullName>
    </submittedName>
</protein>